<dbReference type="InterPro" id="IPR020845">
    <property type="entry name" value="AMP-binding_CS"/>
</dbReference>
<dbReference type="OrthoDB" id="9803968at2"/>
<evidence type="ECO:0000256" key="3">
    <source>
        <dbReference type="ARBA" id="ARBA00051915"/>
    </source>
</evidence>
<evidence type="ECO:0000259" key="7">
    <source>
        <dbReference type="Pfam" id="PF13193"/>
    </source>
</evidence>
<dbReference type="PANTHER" id="PTHR43767:SF1">
    <property type="entry name" value="NONRIBOSOMAL PEPTIDE SYNTHASE PES1 (EUROFUNG)-RELATED"/>
    <property type="match status" value="1"/>
</dbReference>
<evidence type="ECO:0000256" key="2">
    <source>
        <dbReference type="ARBA" id="ARBA00022598"/>
    </source>
</evidence>
<evidence type="ECO:0000256" key="1">
    <source>
        <dbReference type="ARBA" id="ARBA00006432"/>
    </source>
</evidence>
<evidence type="ECO:0000313" key="9">
    <source>
        <dbReference type="Proteomes" id="UP000199615"/>
    </source>
</evidence>
<dbReference type="InterPro" id="IPR045851">
    <property type="entry name" value="AMP-bd_C_sf"/>
</dbReference>
<dbReference type="InterPro" id="IPR025110">
    <property type="entry name" value="AMP-bd_C"/>
</dbReference>
<name>A0A1H8X5G6_9BRAD</name>
<dbReference type="PANTHER" id="PTHR43767">
    <property type="entry name" value="LONG-CHAIN-FATTY-ACID--COA LIGASE"/>
    <property type="match status" value="1"/>
</dbReference>
<sequence length="546" mass="58818">MASFGKGESHMSDAEDIKLATISDQATNLARRVNVGDITRRGARRHRDKIAVIMGETRLTYGELDARANRIAHGLLAMGLGNGARIGGLARNSIDFLTLYFAAAKAGAIFCPSNPAIPDADLVHILGHAEVSAIFIDPDRHQQFTAVASQVPSIRKIFSVGGNGQADSQLDSLAVIAEGQPAIDPETVTGDRDVAMIMYTSGTTSAPKGAMLSHINVTTGAVHNAFAGEVDENTIATAILPLFHCGQLSISSGTLMRGGTVVVFDGFEPAALLDAIARERITWLFALPAMYRALLAHKDLDNTDVSSLAFCLYAMAPMDPSTLREASRRLKARFALTSGQTEAYPPTVVFAPEFQLTKHGAFWGRAMPLVDLAIMDDDGRLVEDGSVGEIVYRGPMVMEGYLKDPEATARAFEGGWFHSGDLGRFDEDSLLLFVDRKKDIIKSGGENVSSVKVESCLLAHPAVRAAAIVGVPHSRWSEAVVAAVCLLPGSVEDEGQLIAHCKQTLAPFEVPKKIVFYRELPQTATGKLQKYQIRGELENLFRDQTN</sequence>
<evidence type="ECO:0000256" key="5">
    <source>
        <dbReference type="ARBA" id="ARBA00067668"/>
    </source>
</evidence>
<feature type="domain" description="AMP-binding enzyme C-terminal" evidence="7">
    <location>
        <begin position="452"/>
        <end position="527"/>
    </location>
</feature>
<evidence type="ECO:0000259" key="6">
    <source>
        <dbReference type="Pfam" id="PF00501"/>
    </source>
</evidence>
<comment type="catalytic activity">
    <reaction evidence="3">
        <text>3-(methylsulfanyl)propanoate + ATP + CoA = 3-(methylsulfanyl)propanoyl-CoA + AMP + diphosphate</text>
        <dbReference type="Rhea" id="RHEA:43052"/>
        <dbReference type="ChEBI" id="CHEBI:30616"/>
        <dbReference type="ChEBI" id="CHEBI:33019"/>
        <dbReference type="ChEBI" id="CHEBI:49016"/>
        <dbReference type="ChEBI" id="CHEBI:57287"/>
        <dbReference type="ChEBI" id="CHEBI:82815"/>
        <dbReference type="ChEBI" id="CHEBI:456215"/>
        <dbReference type="EC" id="6.2.1.44"/>
    </reaction>
    <physiologicalReaction direction="left-to-right" evidence="3">
        <dbReference type="Rhea" id="RHEA:43053"/>
    </physiologicalReaction>
</comment>
<dbReference type="SUPFAM" id="SSF56801">
    <property type="entry name" value="Acetyl-CoA synthetase-like"/>
    <property type="match status" value="1"/>
</dbReference>
<dbReference type="EMBL" id="FODT01000016">
    <property type="protein sequence ID" value="SEP34558.1"/>
    <property type="molecule type" value="Genomic_DNA"/>
</dbReference>
<dbReference type="GO" id="GO:0016878">
    <property type="term" value="F:acid-thiol ligase activity"/>
    <property type="evidence" value="ECO:0007669"/>
    <property type="project" value="UniProtKB-ARBA"/>
</dbReference>
<proteinExistence type="inferred from homology"/>
<gene>
    <name evidence="8" type="ORF">SAMN05444123_1163</name>
</gene>
<dbReference type="Gene3D" id="3.30.300.30">
    <property type="match status" value="1"/>
</dbReference>
<dbReference type="InterPro" id="IPR000873">
    <property type="entry name" value="AMP-dep_synth/lig_dom"/>
</dbReference>
<dbReference type="Pfam" id="PF13193">
    <property type="entry name" value="AMP-binding_C"/>
    <property type="match status" value="1"/>
</dbReference>
<accession>A0A1H8X5G6</accession>
<feature type="domain" description="AMP-dependent synthetase/ligase" evidence="6">
    <location>
        <begin position="41"/>
        <end position="402"/>
    </location>
</feature>
<comment type="similarity">
    <text evidence="1">Belongs to the ATP-dependent AMP-binding enzyme family.</text>
</comment>
<dbReference type="Gene3D" id="3.40.50.12780">
    <property type="entry name" value="N-terminal domain of ligase-like"/>
    <property type="match status" value="1"/>
</dbReference>
<dbReference type="PROSITE" id="PS00455">
    <property type="entry name" value="AMP_BINDING"/>
    <property type="match status" value="1"/>
</dbReference>
<dbReference type="FunFam" id="3.30.300.30:FF:000008">
    <property type="entry name" value="2,3-dihydroxybenzoate-AMP ligase"/>
    <property type="match status" value="1"/>
</dbReference>
<evidence type="ECO:0000313" key="8">
    <source>
        <dbReference type="EMBL" id="SEP34558.1"/>
    </source>
</evidence>
<dbReference type="Proteomes" id="UP000199615">
    <property type="component" value="Unassembled WGS sequence"/>
</dbReference>
<organism evidence="8 9">
    <name type="scientific">Rhodopseudomonas pseudopalustris</name>
    <dbReference type="NCBI Taxonomy" id="1513892"/>
    <lineage>
        <taxon>Bacteria</taxon>
        <taxon>Pseudomonadati</taxon>
        <taxon>Pseudomonadota</taxon>
        <taxon>Alphaproteobacteria</taxon>
        <taxon>Hyphomicrobiales</taxon>
        <taxon>Nitrobacteraceae</taxon>
        <taxon>Rhodopseudomonas</taxon>
    </lineage>
</organism>
<reference evidence="9" key="1">
    <citation type="submission" date="2016-10" db="EMBL/GenBank/DDBJ databases">
        <authorList>
            <person name="Varghese N."/>
            <person name="Submissions S."/>
        </authorList>
    </citation>
    <scope>NUCLEOTIDE SEQUENCE [LARGE SCALE GENOMIC DNA]</scope>
    <source>
        <strain evidence="9">DSM 123</strain>
    </source>
</reference>
<dbReference type="InterPro" id="IPR050237">
    <property type="entry name" value="ATP-dep_AMP-bd_enzyme"/>
</dbReference>
<keyword evidence="2" id="KW-0436">Ligase</keyword>
<dbReference type="Pfam" id="PF00501">
    <property type="entry name" value="AMP-binding"/>
    <property type="match status" value="1"/>
</dbReference>
<dbReference type="AlphaFoldDB" id="A0A1H8X5G6"/>
<evidence type="ECO:0000256" key="4">
    <source>
        <dbReference type="ARBA" id="ARBA00066616"/>
    </source>
</evidence>
<keyword evidence="9" id="KW-1185">Reference proteome</keyword>
<dbReference type="InterPro" id="IPR042099">
    <property type="entry name" value="ANL_N_sf"/>
</dbReference>
<dbReference type="EC" id="6.2.1.44" evidence="4"/>
<protein>
    <recommendedName>
        <fullName evidence="5">3-methylmercaptopropionyl-CoA ligase</fullName>
        <ecNumber evidence="4">6.2.1.44</ecNumber>
    </recommendedName>
</protein>